<name>A0A7L3DTQ0_PLUSO</name>
<feature type="non-terminal residue" evidence="1">
    <location>
        <position position="1"/>
    </location>
</feature>
<accession>A0A7L3DTQ0</accession>
<proteinExistence type="predicted"/>
<dbReference type="EMBL" id="VZTS01032623">
    <property type="protein sequence ID" value="NXT58899.1"/>
    <property type="molecule type" value="Genomic_DNA"/>
</dbReference>
<dbReference type="Proteomes" id="UP000519225">
    <property type="component" value="Unassembled WGS sequence"/>
</dbReference>
<evidence type="ECO:0000313" key="2">
    <source>
        <dbReference type="Proteomes" id="UP000519225"/>
    </source>
</evidence>
<dbReference type="Gene3D" id="1.10.150.20">
    <property type="entry name" value="5' to 3' exonuclease, C-terminal subdomain"/>
    <property type="match status" value="1"/>
</dbReference>
<sequence>QMTDCLTSVKSVNKTDALSLLTTFGAKRLFDVLHEPFLKVPK</sequence>
<feature type="non-terminal residue" evidence="1">
    <location>
        <position position="42"/>
    </location>
</feature>
<protein>
    <submittedName>
        <fullName evidence="1">ERCC1 protein</fullName>
    </submittedName>
</protein>
<organism evidence="1 2">
    <name type="scientific">Pluvianellus socialis</name>
    <name type="common">Magellanic plover</name>
    <dbReference type="NCBI Taxonomy" id="227228"/>
    <lineage>
        <taxon>Eukaryota</taxon>
        <taxon>Metazoa</taxon>
        <taxon>Chordata</taxon>
        <taxon>Craniata</taxon>
        <taxon>Vertebrata</taxon>
        <taxon>Euteleostomi</taxon>
        <taxon>Archelosauria</taxon>
        <taxon>Archosauria</taxon>
        <taxon>Dinosauria</taxon>
        <taxon>Saurischia</taxon>
        <taxon>Theropoda</taxon>
        <taxon>Coelurosauria</taxon>
        <taxon>Aves</taxon>
        <taxon>Neognathae</taxon>
        <taxon>Neoaves</taxon>
        <taxon>Charadriiformes</taxon>
        <taxon>Charadriidae</taxon>
        <taxon>Pluvianellus</taxon>
    </lineage>
</organism>
<evidence type="ECO:0000313" key="1">
    <source>
        <dbReference type="EMBL" id="NXT58899.1"/>
    </source>
</evidence>
<gene>
    <name evidence="1" type="primary">Ercc1</name>
    <name evidence="1" type="ORF">PLUSOC_R15576</name>
</gene>
<reference evidence="1 2" key="1">
    <citation type="submission" date="2019-09" db="EMBL/GenBank/DDBJ databases">
        <title>Bird 10,000 Genomes (B10K) Project - Family phase.</title>
        <authorList>
            <person name="Zhang G."/>
        </authorList>
    </citation>
    <scope>NUCLEOTIDE SEQUENCE [LARGE SCALE GENOMIC DNA]</scope>
    <source>
        <strain evidence="1">B10K-DU-012-14</strain>
        <tissue evidence="1">Blood</tissue>
    </source>
</reference>
<comment type="caution">
    <text evidence="1">The sequence shown here is derived from an EMBL/GenBank/DDBJ whole genome shotgun (WGS) entry which is preliminary data.</text>
</comment>
<dbReference type="AlphaFoldDB" id="A0A7L3DTQ0"/>
<keyword evidence="2" id="KW-1185">Reference proteome</keyword>